<dbReference type="GO" id="GO:0008270">
    <property type="term" value="F:zinc ion binding"/>
    <property type="evidence" value="ECO:0007669"/>
    <property type="project" value="InterPro"/>
</dbReference>
<evidence type="ECO:0000313" key="3">
    <source>
        <dbReference type="EMBL" id="KAA8520150.1"/>
    </source>
</evidence>
<protein>
    <recommendedName>
        <fullName evidence="2">CCHC-type domain-containing protein</fullName>
    </recommendedName>
</protein>
<dbReference type="OrthoDB" id="6776856at2759"/>
<proteinExistence type="predicted"/>
<dbReference type="EMBL" id="CM018049">
    <property type="protein sequence ID" value="KAA8520150.1"/>
    <property type="molecule type" value="Genomic_DNA"/>
</dbReference>
<accession>A0A5J4ZNL3</accession>
<feature type="region of interest" description="Disordered" evidence="1">
    <location>
        <begin position="251"/>
        <end position="310"/>
    </location>
</feature>
<reference evidence="3 4" key="1">
    <citation type="submission" date="2019-09" db="EMBL/GenBank/DDBJ databases">
        <title>A chromosome-level genome assembly of the Chinese tupelo Nyssa sinensis.</title>
        <authorList>
            <person name="Yang X."/>
            <person name="Kang M."/>
            <person name="Yang Y."/>
            <person name="Xiong H."/>
            <person name="Wang M."/>
            <person name="Zhang Z."/>
            <person name="Wang Z."/>
            <person name="Wu H."/>
            <person name="Ma T."/>
            <person name="Liu J."/>
            <person name="Xi Z."/>
        </authorList>
    </citation>
    <scope>NUCLEOTIDE SEQUENCE [LARGE SCALE GENOMIC DNA]</scope>
    <source>
        <strain evidence="3">J267</strain>
        <tissue evidence="3">Leaf</tissue>
    </source>
</reference>
<dbReference type="InterPro" id="IPR036875">
    <property type="entry name" value="Znf_CCHC_sf"/>
</dbReference>
<feature type="domain" description="CCHC-type" evidence="2">
    <location>
        <begin position="232"/>
        <end position="248"/>
    </location>
</feature>
<dbReference type="AlphaFoldDB" id="A0A5J4ZNL3"/>
<dbReference type="PANTHER" id="PTHR35317">
    <property type="entry name" value="OS04G0629600 PROTEIN"/>
    <property type="match status" value="1"/>
</dbReference>
<gene>
    <name evidence="3" type="ORF">F0562_014406</name>
</gene>
<dbReference type="InterPro" id="IPR001878">
    <property type="entry name" value="Znf_CCHC"/>
</dbReference>
<dbReference type="SUPFAM" id="SSF57756">
    <property type="entry name" value="Retrovirus zinc finger-like domains"/>
    <property type="match status" value="1"/>
</dbReference>
<dbReference type="SMART" id="SM00343">
    <property type="entry name" value="ZnF_C2HC"/>
    <property type="match status" value="2"/>
</dbReference>
<dbReference type="Proteomes" id="UP000325577">
    <property type="component" value="Linkage Group LG6"/>
</dbReference>
<dbReference type="GO" id="GO:0003676">
    <property type="term" value="F:nucleic acid binding"/>
    <property type="evidence" value="ECO:0007669"/>
    <property type="project" value="InterPro"/>
</dbReference>
<dbReference type="Pfam" id="PF14223">
    <property type="entry name" value="Retrotran_gag_2"/>
    <property type="match status" value="1"/>
</dbReference>
<dbReference type="PANTHER" id="PTHR35317:SF31">
    <property type="entry name" value="DUF4219 DOMAIN-CONTAINING PROTEIN"/>
    <property type="match status" value="1"/>
</dbReference>
<keyword evidence="4" id="KW-1185">Reference proteome</keyword>
<evidence type="ECO:0000256" key="1">
    <source>
        <dbReference type="SAM" id="MobiDB-lite"/>
    </source>
</evidence>
<feature type="compositionally biased region" description="Basic and acidic residues" evidence="1">
    <location>
        <begin position="185"/>
        <end position="207"/>
    </location>
</feature>
<feature type="compositionally biased region" description="Polar residues" evidence="1">
    <location>
        <begin position="279"/>
        <end position="293"/>
    </location>
</feature>
<evidence type="ECO:0000313" key="4">
    <source>
        <dbReference type="Proteomes" id="UP000325577"/>
    </source>
</evidence>
<name>A0A5J4ZNL3_9ASTE</name>
<dbReference type="Gene3D" id="4.10.60.10">
    <property type="entry name" value="Zinc finger, CCHC-type"/>
    <property type="match status" value="1"/>
</dbReference>
<sequence>MMLILLHLVMIRRKHNSKIMKSRRPRALTCLHSALSKTIFPSVMACETPKEIWEKLREEYEGSQRVKNVKLLTLKREFEMHKMKERETVKEYAGKLMEIVNKIKLFGESFPDSKIVEKMLISLPVRFKPKISAIAEFCDLTRITIIELISKLHAQKQRTSLRDDETVEGVFQARQKWRHQGKGNKNGDAEKGKAANTSKDHGKRKELPPCNICERTNHQPKDCWFKNKPKIECRFCKKLGHIEKNCRAKKNQASIKEEQAQHASSTDEQEEEYERIETDTAQNQIQTQSSSDSDPALDVNDDANSVTSLDSPVLKTKSLSKIYEKCNYAIFEPSSFNEAVKCKE</sequence>
<feature type="region of interest" description="Disordered" evidence="1">
    <location>
        <begin position="175"/>
        <end position="211"/>
    </location>
</feature>
<feature type="domain" description="CCHC-type" evidence="2">
    <location>
        <begin position="209"/>
        <end position="225"/>
    </location>
</feature>
<evidence type="ECO:0000259" key="2">
    <source>
        <dbReference type="SMART" id="SM00343"/>
    </source>
</evidence>
<organism evidence="3 4">
    <name type="scientific">Nyssa sinensis</name>
    <dbReference type="NCBI Taxonomy" id="561372"/>
    <lineage>
        <taxon>Eukaryota</taxon>
        <taxon>Viridiplantae</taxon>
        <taxon>Streptophyta</taxon>
        <taxon>Embryophyta</taxon>
        <taxon>Tracheophyta</taxon>
        <taxon>Spermatophyta</taxon>
        <taxon>Magnoliopsida</taxon>
        <taxon>eudicotyledons</taxon>
        <taxon>Gunneridae</taxon>
        <taxon>Pentapetalae</taxon>
        <taxon>asterids</taxon>
        <taxon>Cornales</taxon>
        <taxon>Nyssaceae</taxon>
        <taxon>Nyssa</taxon>
    </lineage>
</organism>